<dbReference type="CDD" id="cd00761">
    <property type="entry name" value="Glyco_tranf_GTA_type"/>
    <property type="match status" value="1"/>
</dbReference>
<protein>
    <submittedName>
        <fullName evidence="5">Glycosyltransferase family 2 protein</fullName>
    </submittedName>
</protein>
<name>A0AB35U4I1_9FIRM</name>
<keyword evidence="3" id="KW-0808">Transferase</keyword>
<dbReference type="PANTHER" id="PTHR43685">
    <property type="entry name" value="GLYCOSYLTRANSFERASE"/>
    <property type="match status" value="1"/>
</dbReference>
<dbReference type="InterPro" id="IPR001173">
    <property type="entry name" value="Glyco_trans_2-like"/>
</dbReference>
<dbReference type="InterPro" id="IPR029044">
    <property type="entry name" value="Nucleotide-diphossugar_trans"/>
</dbReference>
<dbReference type="RefSeq" id="WP_370596277.1">
    <property type="nucleotide sequence ID" value="NZ_JALBUR010000020.1"/>
</dbReference>
<evidence type="ECO:0000313" key="6">
    <source>
        <dbReference type="Proteomes" id="UP001286174"/>
    </source>
</evidence>
<dbReference type="EMBL" id="JALBUR010000020">
    <property type="protein sequence ID" value="MDX8420036.1"/>
    <property type="molecule type" value="Genomic_DNA"/>
</dbReference>
<keyword evidence="6" id="KW-1185">Reference proteome</keyword>
<feature type="domain" description="Glycosyltransferase 2-like" evidence="4">
    <location>
        <begin position="5"/>
        <end position="116"/>
    </location>
</feature>
<evidence type="ECO:0000256" key="3">
    <source>
        <dbReference type="ARBA" id="ARBA00022679"/>
    </source>
</evidence>
<dbReference type="Proteomes" id="UP001286174">
    <property type="component" value="Unassembled WGS sequence"/>
</dbReference>
<dbReference type="SUPFAM" id="SSF53448">
    <property type="entry name" value="Nucleotide-diphospho-sugar transferases"/>
    <property type="match status" value="1"/>
</dbReference>
<sequence>MSLLSIVIITCNRKESLLKTITSCIDHVSMRWELIVVDNGSIDGSKDAVVNLCTNNNVDLHYLVMNHNLGVAGARNVGYQQASGEIVYFIDDDAYITSNGYCLDKIYKYMMEKPSLMITSNKIYDTLMGGILPEICEKNKKMENGTNLRSFIGASHFIKKSAMLPNNLYPDNLFYGGEEYYLSFIVHSLEKRIEYCDYVSVYHEPSKKTRDSHYGIYRNRILNSFIVKKYLYPQPYLTLTTLCYWFRALKFTHCSPRKLHEMHQLYQQRYDKKYKKTISFSKMKEIVNEFGYRYLL</sequence>
<evidence type="ECO:0000313" key="5">
    <source>
        <dbReference type="EMBL" id="MDX8420036.1"/>
    </source>
</evidence>
<reference evidence="5 6" key="1">
    <citation type="submission" date="2022-03" db="EMBL/GenBank/DDBJ databases">
        <title>Novel taxa within the pig intestine.</title>
        <authorList>
            <person name="Wylensek D."/>
            <person name="Bishof K."/>
            <person name="Afrizal A."/>
            <person name="Clavel T."/>
        </authorList>
    </citation>
    <scope>NUCLEOTIDE SEQUENCE [LARGE SCALE GENOMIC DNA]</scope>
    <source>
        <strain evidence="5 6">CLA-KB-P133</strain>
    </source>
</reference>
<organism evidence="5 6">
    <name type="scientific">Grylomicrobium aquisgranensis</name>
    <dbReference type="NCBI Taxonomy" id="2926318"/>
    <lineage>
        <taxon>Bacteria</taxon>
        <taxon>Bacillati</taxon>
        <taxon>Bacillota</taxon>
        <taxon>Erysipelotrichia</taxon>
        <taxon>Erysipelotrichales</taxon>
        <taxon>Erysipelotrichaceae</taxon>
        <taxon>Grylomicrobium</taxon>
    </lineage>
</organism>
<comment type="caution">
    <text evidence="5">The sequence shown here is derived from an EMBL/GenBank/DDBJ whole genome shotgun (WGS) entry which is preliminary data.</text>
</comment>
<evidence type="ECO:0000256" key="2">
    <source>
        <dbReference type="ARBA" id="ARBA00022676"/>
    </source>
</evidence>
<evidence type="ECO:0000259" key="4">
    <source>
        <dbReference type="Pfam" id="PF00535"/>
    </source>
</evidence>
<comment type="similarity">
    <text evidence="1">Belongs to the glycosyltransferase 2 family.</text>
</comment>
<dbReference type="GO" id="GO:0016757">
    <property type="term" value="F:glycosyltransferase activity"/>
    <property type="evidence" value="ECO:0007669"/>
    <property type="project" value="UniProtKB-KW"/>
</dbReference>
<dbReference type="Pfam" id="PF00535">
    <property type="entry name" value="Glycos_transf_2"/>
    <property type="match status" value="1"/>
</dbReference>
<dbReference type="Gene3D" id="3.90.550.10">
    <property type="entry name" value="Spore Coat Polysaccharide Biosynthesis Protein SpsA, Chain A"/>
    <property type="match status" value="1"/>
</dbReference>
<proteinExistence type="inferred from homology"/>
<dbReference type="InterPro" id="IPR050834">
    <property type="entry name" value="Glycosyltransf_2"/>
</dbReference>
<dbReference type="PANTHER" id="PTHR43685:SF5">
    <property type="entry name" value="GLYCOSYLTRANSFERASE EPSE-RELATED"/>
    <property type="match status" value="1"/>
</dbReference>
<evidence type="ECO:0000256" key="1">
    <source>
        <dbReference type="ARBA" id="ARBA00006739"/>
    </source>
</evidence>
<gene>
    <name evidence="5" type="ORF">MOZ60_07995</name>
</gene>
<accession>A0AB35U4I1</accession>
<keyword evidence="2" id="KW-0328">Glycosyltransferase</keyword>
<dbReference type="AlphaFoldDB" id="A0AB35U4I1"/>